<evidence type="ECO:0000313" key="1">
    <source>
        <dbReference type="Proteomes" id="UP000887565"/>
    </source>
</evidence>
<evidence type="ECO:0000313" key="2">
    <source>
        <dbReference type="WBParaSite" id="nRc.2.0.1.t37546-RA"/>
    </source>
</evidence>
<reference evidence="2" key="1">
    <citation type="submission" date="2022-11" db="UniProtKB">
        <authorList>
            <consortium name="WormBaseParasite"/>
        </authorList>
    </citation>
    <scope>IDENTIFICATION</scope>
</reference>
<dbReference type="WBParaSite" id="nRc.2.0.1.t37546-RA">
    <property type="protein sequence ID" value="nRc.2.0.1.t37546-RA"/>
    <property type="gene ID" value="nRc.2.0.1.g37546"/>
</dbReference>
<keyword evidence="1" id="KW-1185">Reference proteome</keyword>
<organism evidence="1 2">
    <name type="scientific">Romanomermis culicivorax</name>
    <name type="common">Nematode worm</name>
    <dbReference type="NCBI Taxonomy" id="13658"/>
    <lineage>
        <taxon>Eukaryota</taxon>
        <taxon>Metazoa</taxon>
        <taxon>Ecdysozoa</taxon>
        <taxon>Nematoda</taxon>
        <taxon>Enoplea</taxon>
        <taxon>Dorylaimia</taxon>
        <taxon>Mermithida</taxon>
        <taxon>Mermithoidea</taxon>
        <taxon>Mermithidae</taxon>
        <taxon>Romanomermis</taxon>
    </lineage>
</organism>
<proteinExistence type="predicted"/>
<accession>A0A915KHS2</accession>
<name>A0A915KHS2_ROMCU</name>
<dbReference type="Proteomes" id="UP000887565">
    <property type="component" value="Unplaced"/>
</dbReference>
<sequence>MTTRNLGSEMPRTSHPEEDNRIKTIIEQQKFFPKLHIALQLGLCKKNPGWIQDLLPKRLGLQSSNLNLLQCSNLYIWALICDHRDINGRFVMQKSKERKHGHN</sequence>
<protein>
    <submittedName>
        <fullName evidence="2">Uncharacterized protein</fullName>
    </submittedName>
</protein>
<dbReference type="AlphaFoldDB" id="A0A915KHS2"/>